<feature type="non-terminal residue" evidence="1">
    <location>
        <position position="1"/>
    </location>
</feature>
<name>A0A6J4VK55_9BACT</name>
<protein>
    <recommendedName>
        <fullName evidence="2">DNA-protecting protein DprA</fullName>
    </recommendedName>
</protein>
<dbReference type="InterPro" id="IPR036388">
    <property type="entry name" value="WH-like_DNA-bd_sf"/>
</dbReference>
<dbReference type="EMBL" id="CADCWM010000802">
    <property type="protein sequence ID" value="CAA9581096.1"/>
    <property type="molecule type" value="Genomic_DNA"/>
</dbReference>
<reference evidence="1" key="1">
    <citation type="submission" date="2020-02" db="EMBL/GenBank/DDBJ databases">
        <authorList>
            <person name="Meier V. D."/>
        </authorList>
    </citation>
    <scope>NUCLEOTIDE SEQUENCE</scope>
    <source>
        <strain evidence="1">AVDCRST_MAG88</strain>
    </source>
</reference>
<evidence type="ECO:0000313" key="1">
    <source>
        <dbReference type="EMBL" id="CAA9581096.1"/>
    </source>
</evidence>
<evidence type="ECO:0008006" key="2">
    <source>
        <dbReference type="Google" id="ProtNLM"/>
    </source>
</evidence>
<organism evidence="1">
    <name type="scientific">uncultured Thermomicrobiales bacterium</name>
    <dbReference type="NCBI Taxonomy" id="1645740"/>
    <lineage>
        <taxon>Bacteria</taxon>
        <taxon>Pseudomonadati</taxon>
        <taxon>Thermomicrobiota</taxon>
        <taxon>Thermomicrobia</taxon>
        <taxon>Thermomicrobiales</taxon>
        <taxon>environmental samples</taxon>
    </lineage>
</organism>
<gene>
    <name evidence="1" type="ORF">AVDCRST_MAG88-3339</name>
</gene>
<dbReference type="AlphaFoldDB" id="A0A6J4VK55"/>
<accession>A0A6J4VK55</accession>
<proteinExistence type="predicted"/>
<dbReference type="Gene3D" id="1.10.10.10">
    <property type="entry name" value="Winged helix-like DNA-binding domain superfamily/Winged helix DNA-binding domain"/>
    <property type="match status" value="1"/>
</dbReference>
<sequence length="58" mass="6232">WRALLELGEAPAVALAQRTGLPEADLDAALDRLVDLAYASRRDAEPGAVYRPEARGVD</sequence>